<gene>
    <name evidence="2" type="ORF">A6F68_02077</name>
</gene>
<name>A0A1B2AEP2_9SPHN</name>
<organism evidence="2 3">
    <name type="scientific">Tsuneonella dongtanensis</name>
    <dbReference type="NCBI Taxonomy" id="692370"/>
    <lineage>
        <taxon>Bacteria</taxon>
        <taxon>Pseudomonadati</taxon>
        <taxon>Pseudomonadota</taxon>
        <taxon>Alphaproteobacteria</taxon>
        <taxon>Sphingomonadales</taxon>
        <taxon>Erythrobacteraceae</taxon>
        <taxon>Tsuneonella</taxon>
    </lineage>
</organism>
<reference evidence="2 3" key="1">
    <citation type="submission" date="2016-07" db="EMBL/GenBank/DDBJ databases">
        <title>Complete genome sequence of Altererythrobacter dongtanensis KCTC 22672, a type strain with esterase isolated from tidal flat.</title>
        <authorList>
            <person name="Cheng H."/>
            <person name="Wu Y.-H."/>
            <person name="Zhou P."/>
            <person name="Huo Y.-Y."/>
            <person name="Wang C.-S."/>
            <person name="Xu X.-W."/>
        </authorList>
    </citation>
    <scope>NUCLEOTIDE SEQUENCE [LARGE SCALE GENOMIC DNA]</scope>
    <source>
        <strain evidence="2 3">KCTC 22672</strain>
    </source>
</reference>
<keyword evidence="3" id="KW-1185">Reference proteome</keyword>
<dbReference type="PATRIC" id="fig|692370.5.peg.2090"/>
<protein>
    <recommendedName>
        <fullName evidence="1">Extensin-like C-terminal domain-containing protein</fullName>
    </recommendedName>
</protein>
<dbReference type="InterPro" id="IPR009683">
    <property type="entry name" value="Extensin-like_C"/>
</dbReference>
<dbReference type="OrthoDB" id="9809788at2"/>
<dbReference type="EMBL" id="CP016591">
    <property type="protein sequence ID" value="ANY20581.1"/>
    <property type="molecule type" value="Genomic_DNA"/>
</dbReference>
<feature type="domain" description="Extensin-like C-terminal" evidence="1">
    <location>
        <begin position="74"/>
        <end position="246"/>
    </location>
</feature>
<dbReference type="Proteomes" id="UP000092932">
    <property type="component" value="Chromosome"/>
</dbReference>
<sequence length="246" mass="26864">MKWSAILKRLRGARLSRIDHLAFSALLLAALVLAAKGWLDAHPQHNPWAPLDLRDPPGWATQAKIAAMRSDAAICRGVLERSEIAFETLDPAGEGACARTDRTLLSQAPLRPNVPPTTCAVAAGVEIWLRDAVRPAAQEELGAPLASIEHYGAYSCRRMYSRDDAPWSEHATGNAIDVAAFVLEDGRRITVLRDWDGDDAEARFLRRVRDGACGPFGTVLGPEYNAAHRDHFHFDQAARGLGGVCR</sequence>
<dbReference type="AlphaFoldDB" id="A0A1B2AEP2"/>
<evidence type="ECO:0000259" key="1">
    <source>
        <dbReference type="Pfam" id="PF06904"/>
    </source>
</evidence>
<dbReference type="Pfam" id="PF06904">
    <property type="entry name" value="Extensin-like_C"/>
    <property type="match status" value="1"/>
</dbReference>
<accession>A0A1B2AEP2</accession>
<evidence type="ECO:0000313" key="2">
    <source>
        <dbReference type="EMBL" id="ANY20581.1"/>
    </source>
</evidence>
<dbReference type="KEGG" id="ado:A6F68_02077"/>
<evidence type="ECO:0000313" key="3">
    <source>
        <dbReference type="Proteomes" id="UP000092932"/>
    </source>
</evidence>
<dbReference type="STRING" id="692370.A6F68_02077"/>
<proteinExistence type="predicted"/>